<evidence type="ECO:0000256" key="2">
    <source>
        <dbReference type="SAM" id="Phobius"/>
    </source>
</evidence>
<comment type="caution">
    <text evidence="4">The sequence shown here is derived from an EMBL/GenBank/DDBJ whole genome shotgun (WGS) entry which is preliminary data.</text>
</comment>
<feature type="signal peptide" evidence="3">
    <location>
        <begin position="1"/>
        <end position="18"/>
    </location>
</feature>
<feature type="region of interest" description="Disordered" evidence="1">
    <location>
        <begin position="419"/>
        <end position="443"/>
    </location>
</feature>
<keyword evidence="2" id="KW-0812">Transmembrane</keyword>
<name>A0ABW1XJ93_9ALTE</name>
<keyword evidence="2" id="KW-0472">Membrane</keyword>
<evidence type="ECO:0000256" key="3">
    <source>
        <dbReference type="SAM" id="SignalP"/>
    </source>
</evidence>
<feature type="transmembrane region" description="Helical" evidence="2">
    <location>
        <begin position="386"/>
        <end position="410"/>
    </location>
</feature>
<keyword evidence="5" id="KW-1185">Reference proteome</keyword>
<dbReference type="InterPro" id="IPR020010">
    <property type="entry name" value="CHP03503"/>
</dbReference>
<keyword evidence="2" id="KW-1133">Transmembrane helix</keyword>
<evidence type="ECO:0000313" key="5">
    <source>
        <dbReference type="Proteomes" id="UP001596364"/>
    </source>
</evidence>
<protein>
    <submittedName>
        <fullName evidence="4">TIGR03503 family protein</fullName>
    </submittedName>
</protein>
<proteinExistence type="predicted"/>
<sequence length="443" mass="49456">MKAILSMLLLCIPMLVHGQDANISADDRRKVITELGDDYQNSIPILQNRFRIDFKVEEVTMVFFREFGSAPVVLVKPDGSKLFQSRKNPEVVQWTYSSTWDVIKIRKPVPGPWQAMGQILPGSRIMILSEVALNVAPLPTVLFAGEILKQTGYLTNAGKPIEMREFREVVDLSVEFASANNPNFDNFGVDNELVARFTDNGRGMDEYPNDGVFTGQYNLSIKPGEWVPVYKVVTPLYAREQQGPKVRLYPNPIKLDVKLADTEKDEKYHQLTIDAVRNLIDISSLLVDGKIKYPNGESQNFSITKTSDDARQYAIPAFDYGVFRIKLTAFGNTPDGRNFILDVPEYSFLVESPQLAVPEPVVVPPGQTDVMDTPPPPPPEEPDNTLTVIIIGAVNLVILLVIGVLGFLIWRKRKKERLAAQEGTSAGNPDGEEELKELKLPAD</sequence>
<dbReference type="EMBL" id="JBHSUS010000001">
    <property type="protein sequence ID" value="MFC6440287.1"/>
    <property type="molecule type" value="Genomic_DNA"/>
</dbReference>
<feature type="chain" id="PRO_5046125180" evidence="3">
    <location>
        <begin position="19"/>
        <end position="443"/>
    </location>
</feature>
<dbReference type="RefSeq" id="WP_165490739.1">
    <property type="nucleotide sequence ID" value="NZ_JBHSUS010000001.1"/>
</dbReference>
<reference evidence="5" key="1">
    <citation type="journal article" date="2019" name="Int. J. Syst. Evol. Microbiol.">
        <title>The Global Catalogue of Microorganisms (GCM) 10K type strain sequencing project: providing services to taxonomists for standard genome sequencing and annotation.</title>
        <authorList>
            <consortium name="The Broad Institute Genomics Platform"/>
            <consortium name="The Broad Institute Genome Sequencing Center for Infectious Disease"/>
            <person name="Wu L."/>
            <person name="Ma J."/>
        </authorList>
    </citation>
    <scope>NUCLEOTIDE SEQUENCE [LARGE SCALE GENOMIC DNA]</scope>
    <source>
        <strain evidence="5">CGMCC 1.16031</strain>
    </source>
</reference>
<feature type="region of interest" description="Disordered" evidence="1">
    <location>
        <begin position="360"/>
        <end position="382"/>
    </location>
</feature>
<dbReference type="Proteomes" id="UP001596364">
    <property type="component" value="Unassembled WGS sequence"/>
</dbReference>
<gene>
    <name evidence="4" type="ORF">ACFP85_09030</name>
</gene>
<evidence type="ECO:0000256" key="1">
    <source>
        <dbReference type="SAM" id="MobiDB-lite"/>
    </source>
</evidence>
<keyword evidence="3" id="KW-0732">Signal</keyword>
<dbReference type="NCBIfam" id="TIGR03503">
    <property type="entry name" value="TIGR03503 family protein"/>
    <property type="match status" value="1"/>
</dbReference>
<accession>A0ABW1XJ93</accession>
<organism evidence="4 5">
    <name type="scientific">Pseudobowmanella zhangzhouensis</name>
    <dbReference type="NCBI Taxonomy" id="1537679"/>
    <lineage>
        <taxon>Bacteria</taxon>
        <taxon>Pseudomonadati</taxon>
        <taxon>Pseudomonadota</taxon>
        <taxon>Gammaproteobacteria</taxon>
        <taxon>Alteromonadales</taxon>
        <taxon>Alteromonadaceae</taxon>
    </lineage>
</organism>
<evidence type="ECO:0000313" key="4">
    <source>
        <dbReference type="EMBL" id="MFC6440287.1"/>
    </source>
</evidence>